<dbReference type="GO" id="GO:0016020">
    <property type="term" value="C:membrane"/>
    <property type="evidence" value="ECO:0007669"/>
    <property type="project" value="TreeGrafter"/>
</dbReference>
<dbReference type="AlphaFoldDB" id="A0A9P6D088"/>
<proteinExistence type="predicted"/>
<evidence type="ECO:0000256" key="4">
    <source>
        <dbReference type="PROSITE-ProRule" id="PRU01161"/>
    </source>
</evidence>
<dbReference type="Gene3D" id="3.40.1090.10">
    <property type="entry name" value="Cytosolic phospholipase A2 catalytic domain"/>
    <property type="match status" value="1"/>
</dbReference>
<evidence type="ECO:0000256" key="3">
    <source>
        <dbReference type="ARBA" id="ARBA00023098"/>
    </source>
</evidence>
<keyword evidence="7" id="KW-1185">Reference proteome</keyword>
<protein>
    <submittedName>
        <fullName evidence="6">FabD/lysophospholipase-like protein</fullName>
    </submittedName>
</protein>
<dbReference type="Pfam" id="PF00931">
    <property type="entry name" value="NB-ARC"/>
    <property type="match status" value="1"/>
</dbReference>
<dbReference type="SUPFAM" id="SSF52540">
    <property type="entry name" value="P-loop containing nucleoside triphosphate hydrolases"/>
    <property type="match status" value="1"/>
</dbReference>
<feature type="short sequence motif" description="DGA/G" evidence="4">
    <location>
        <begin position="226"/>
        <end position="228"/>
    </location>
</feature>
<dbReference type="GO" id="GO:0019369">
    <property type="term" value="P:arachidonate metabolic process"/>
    <property type="evidence" value="ECO:0007669"/>
    <property type="project" value="TreeGrafter"/>
</dbReference>
<dbReference type="PANTHER" id="PTHR24185">
    <property type="entry name" value="CALCIUM-INDEPENDENT PHOSPHOLIPASE A2-GAMMA"/>
    <property type="match status" value="1"/>
</dbReference>
<sequence length="585" mass="65657">MQIHPGSEVAATRKLRPNSLLSTMSTSGKEPPLKLLALDGGGIRGLSELLIIREVMHRLMVEENAKREKEGIKLLSEPPKPCDYFDLIGGTSTGGIIALMLGRLRMDADSAIDHYDNLAKKVFSSKKIWGDGKFKATKFEKAIKSMVRSITGDSESSLLEGERGEICRTFVCAKNANNMDIPVRFRTYPSREMHINCTIWEAARATSAAPTFFKRILIGRDQPYVDGGLGYNNPCQMILDEAQVLFGNRQIGCLVSIGTGRAQVIAIERPWLYQQVVPTNVIDALVAITTDCERTHQEMLNRFSKLPNTYFRLNVEQGMQRIKLSEWEKLSTVEAHTVQYMKEKEVQEKLTSLVSAIQAPRAQLALEQLVSPHPQINSVVQKIRKQKLCPPPVESFIGRRDILNQMHLYFRSNNNCQPTFVLHGLGGSGKSQLAFKFVKESSQFTNVFYIDATNEETLQTDLESIAPENVGQSVDENLCWLASQAKNSQWLLLFDNADDVDLKLNKFFPFQCGNILITTRNNELCTYAGKDGDAKVADMDHEDAIKLLLNQAREEQNDENKVLADAIVKVLHLIYGNIGLFQTEE</sequence>
<reference evidence="6" key="1">
    <citation type="submission" date="2020-11" db="EMBL/GenBank/DDBJ databases">
        <authorList>
            <consortium name="DOE Joint Genome Institute"/>
            <person name="Ahrendt S."/>
            <person name="Riley R."/>
            <person name="Andreopoulos W."/>
            <person name="Labutti K."/>
            <person name="Pangilinan J."/>
            <person name="Ruiz-Duenas F.J."/>
            <person name="Barrasa J.M."/>
            <person name="Sanchez-Garcia M."/>
            <person name="Camarero S."/>
            <person name="Miyauchi S."/>
            <person name="Serrano A."/>
            <person name="Linde D."/>
            <person name="Babiker R."/>
            <person name="Drula E."/>
            <person name="Ayuso-Fernandez I."/>
            <person name="Pacheco R."/>
            <person name="Padilla G."/>
            <person name="Ferreira P."/>
            <person name="Barriuso J."/>
            <person name="Kellner H."/>
            <person name="Castanera R."/>
            <person name="Alfaro M."/>
            <person name="Ramirez L."/>
            <person name="Pisabarro A.G."/>
            <person name="Kuo A."/>
            <person name="Tritt A."/>
            <person name="Lipzen A."/>
            <person name="He G."/>
            <person name="Yan M."/>
            <person name="Ng V."/>
            <person name="Cullen D."/>
            <person name="Martin F."/>
            <person name="Rosso M.-N."/>
            <person name="Henrissat B."/>
            <person name="Hibbett D."/>
            <person name="Martinez A.T."/>
            <person name="Grigoriev I.V."/>
        </authorList>
    </citation>
    <scope>NUCLEOTIDE SEQUENCE</scope>
    <source>
        <strain evidence="6">CIRM-BRFM 674</strain>
    </source>
</reference>
<keyword evidence="3 4" id="KW-0443">Lipid metabolism</keyword>
<feature type="short sequence motif" description="GXSXG" evidence="4">
    <location>
        <begin position="90"/>
        <end position="94"/>
    </location>
</feature>
<accession>A0A9P6D088</accession>
<dbReference type="PROSITE" id="PS51635">
    <property type="entry name" value="PNPLA"/>
    <property type="match status" value="1"/>
</dbReference>
<evidence type="ECO:0000313" key="6">
    <source>
        <dbReference type="EMBL" id="KAF9486037.1"/>
    </source>
</evidence>
<dbReference type="InterPro" id="IPR016035">
    <property type="entry name" value="Acyl_Trfase/lysoPLipase"/>
</dbReference>
<feature type="active site" description="Nucleophile" evidence="4">
    <location>
        <position position="92"/>
    </location>
</feature>
<dbReference type="GO" id="GO:0047499">
    <property type="term" value="F:calcium-independent phospholipase A2 activity"/>
    <property type="evidence" value="ECO:0007669"/>
    <property type="project" value="TreeGrafter"/>
</dbReference>
<evidence type="ECO:0000259" key="5">
    <source>
        <dbReference type="PROSITE" id="PS51635"/>
    </source>
</evidence>
<evidence type="ECO:0000313" key="7">
    <source>
        <dbReference type="Proteomes" id="UP000807469"/>
    </source>
</evidence>
<dbReference type="InterPro" id="IPR002641">
    <property type="entry name" value="PNPLA_dom"/>
</dbReference>
<dbReference type="CDD" id="cd07216">
    <property type="entry name" value="Pat17_PNPLA8_PNPLA9_like3"/>
    <property type="match status" value="1"/>
</dbReference>
<feature type="domain" description="PNPLA" evidence="5">
    <location>
        <begin position="36"/>
        <end position="239"/>
    </location>
</feature>
<gene>
    <name evidence="6" type="ORF">BDN70DRAFT_988364</name>
</gene>
<dbReference type="InterPro" id="IPR002182">
    <property type="entry name" value="NB-ARC"/>
</dbReference>
<comment type="caution">
    <text evidence="6">The sequence shown here is derived from an EMBL/GenBank/DDBJ whole genome shotgun (WGS) entry which is preliminary data.</text>
</comment>
<keyword evidence="2 4" id="KW-0442">Lipid degradation</keyword>
<dbReference type="GO" id="GO:0016042">
    <property type="term" value="P:lipid catabolic process"/>
    <property type="evidence" value="ECO:0007669"/>
    <property type="project" value="UniProtKB-UniRule"/>
</dbReference>
<name>A0A9P6D088_9AGAR</name>
<evidence type="ECO:0000256" key="2">
    <source>
        <dbReference type="ARBA" id="ARBA00022963"/>
    </source>
</evidence>
<evidence type="ECO:0000256" key="1">
    <source>
        <dbReference type="ARBA" id="ARBA00022801"/>
    </source>
</evidence>
<dbReference type="Gene3D" id="3.40.50.300">
    <property type="entry name" value="P-loop containing nucleotide triphosphate hydrolases"/>
    <property type="match status" value="1"/>
</dbReference>
<dbReference type="GO" id="GO:0046486">
    <property type="term" value="P:glycerolipid metabolic process"/>
    <property type="evidence" value="ECO:0007669"/>
    <property type="project" value="UniProtKB-ARBA"/>
</dbReference>
<feature type="short sequence motif" description="GXGXXG" evidence="4">
    <location>
        <begin position="40"/>
        <end position="45"/>
    </location>
</feature>
<dbReference type="EMBL" id="MU155132">
    <property type="protein sequence ID" value="KAF9486037.1"/>
    <property type="molecule type" value="Genomic_DNA"/>
</dbReference>
<dbReference type="PANTHER" id="PTHR24185:SF1">
    <property type="entry name" value="CALCIUM-INDEPENDENT PHOSPHOLIPASE A2-GAMMA"/>
    <property type="match status" value="1"/>
</dbReference>
<dbReference type="OrthoDB" id="1658288at2759"/>
<dbReference type="Pfam" id="PF01734">
    <property type="entry name" value="Patatin"/>
    <property type="match status" value="1"/>
</dbReference>
<dbReference type="SUPFAM" id="SSF52151">
    <property type="entry name" value="FabD/lysophospholipase-like"/>
    <property type="match status" value="1"/>
</dbReference>
<feature type="active site" description="Proton acceptor" evidence="4">
    <location>
        <position position="226"/>
    </location>
</feature>
<dbReference type="InterPro" id="IPR027417">
    <property type="entry name" value="P-loop_NTPase"/>
</dbReference>
<keyword evidence="1 4" id="KW-0378">Hydrolase</keyword>
<dbReference type="GO" id="GO:0043531">
    <property type="term" value="F:ADP binding"/>
    <property type="evidence" value="ECO:0007669"/>
    <property type="project" value="InterPro"/>
</dbReference>
<organism evidence="6 7">
    <name type="scientific">Pholiota conissans</name>
    <dbReference type="NCBI Taxonomy" id="109636"/>
    <lineage>
        <taxon>Eukaryota</taxon>
        <taxon>Fungi</taxon>
        <taxon>Dikarya</taxon>
        <taxon>Basidiomycota</taxon>
        <taxon>Agaricomycotina</taxon>
        <taxon>Agaricomycetes</taxon>
        <taxon>Agaricomycetidae</taxon>
        <taxon>Agaricales</taxon>
        <taxon>Agaricineae</taxon>
        <taxon>Strophariaceae</taxon>
        <taxon>Pholiota</taxon>
    </lineage>
</organism>
<dbReference type="Proteomes" id="UP000807469">
    <property type="component" value="Unassembled WGS sequence"/>
</dbReference>